<dbReference type="EMBL" id="LAZR01008518">
    <property type="protein sequence ID" value="KKM78258.1"/>
    <property type="molecule type" value="Genomic_DNA"/>
</dbReference>
<evidence type="ECO:0000256" key="2">
    <source>
        <dbReference type="ARBA" id="ARBA00023186"/>
    </source>
</evidence>
<dbReference type="SUPFAM" id="SSF110942">
    <property type="entry name" value="HSP90 C-terminal domain"/>
    <property type="match status" value="1"/>
</dbReference>
<dbReference type="PANTHER" id="PTHR11528">
    <property type="entry name" value="HEAT SHOCK PROTEIN 90 FAMILY MEMBER"/>
    <property type="match status" value="1"/>
</dbReference>
<accession>A0A0F9K8L4</accession>
<dbReference type="SUPFAM" id="SSF54211">
    <property type="entry name" value="Ribosomal protein S5 domain 2-like"/>
    <property type="match status" value="1"/>
</dbReference>
<protein>
    <recommendedName>
        <fullName evidence="4">Molecular chaperone HtpG</fullName>
    </recommendedName>
</protein>
<dbReference type="InterPro" id="IPR037196">
    <property type="entry name" value="HSP90_C"/>
</dbReference>
<dbReference type="Gene3D" id="1.20.120.790">
    <property type="entry name" value="Heat shock protein 90, C-terminal domain"/>
    <property type="match status" value="1"/>
</dbReference>
<dbReference type="AlphaFoldDB" id="A0A0F9K8L4"/>
<proteinExistence type="inferred from homology"/>
<dbReference type="GO" id="GO:0051082">
    <property type="term" value="F:unfolded protein binding"/>
    <property type="evidence" value="ECO:0007669"/>
    <property type="project" value="InterPro"/>
</dbReference>
<dbReference type="Pfam" id="PF00183">
    <property type="entry name" value="HSP90"/>
    <property type="match status" value="1"/>
</dbReference>
<reference evidence="3" key="1">
    <citation type="journal article" date="2015" name="Nature">
        <title>Complex archaea that bridge the gap between prokaryotes and eukaryotes.</title>
        <authorList>
            <person name="Spang A."/>
            <person name="Saw J.H."/>
            <person name="Jorgensen S.L."/>
            <person name="Zaremba-Niedzwiedzka K."/>
            <person name="Martijn J."/>
            <person name="Lind A.E."/>
            <person name="van Eijk R."/>
            <person name="Schleper C."/>
            <person name="Guy L."/>
            <person name="Ettema T.J."/>
        </authorList>
    </citation>
    <scope>NUCLEOTIDE SEQUENCE</scope>
</reference>
<organism evidence="3">
    <name type="scientific">marine sediment metagenome</name>
    <dbReference type="NCBI Taxonomy" id="412755"/>
    <lineage>
        <taxon>unclassified sequences</taxon>
        <taxon>metagenomes</taxon>
        <taxon>ecological metagenomes</taxon>
    </lineage>
</organism>
<dbReference type="Gene3D" id="3.40.50.11260">
    <property type="match status" value="1"/>
</dbReference>
<evidence type="ECO:0008006" key="4">
    <source>
        <dbReference type="Google" id="ProtNLM"/>
    </source>
</evidence>
<name>A0A0F9K8L4_9ZZZZ</name>
<dbReference type="InterPro" id="IPR001404">
    <property type="entry name" value="Hsp90_fam"/>
</dbReference>
<sequence>AIDSPDIPLNVSRSYLQVDSNIKKLSTHISKKILDKLSNLYKLEKDKYISYWPDIEVIIKLGILDDEKFYEKAKEFLIFENHKKEWTTIEEYIERSDKKDKIFYSSKDKSTHLLDLYTQKNIEVLYLNQYIDTAIISFLEQKLNVKFTRIDGSIDASILDTSKDKNVLDKDGRSLSSKISDFFKDSIDADLEVESKSLSSSDISSFIMVNEEERRLKDYMQFTQNANLPSKSTLVINTNNKLIDKIYSLHQIKPKLAKNLARDVYDTALLSQKELKPEDFSTFISRSTKNLEELLDLIK</sequence>
<dbReference type="GO" id="GO:0140662">
    <property type="term" value="F:ATP-dependent protein folding chaperone"/>
    <property type="evidence" value="ECO:0007669"/>
    <property type="project" value="InterPro"/>
</dbReference>
<feature type="non-terminal residue" evidence="3">
    <location>
        <position position="1"/>
    </location>
</feature>
<gene>
    <name evidence="3" type="ORF">LCGC14_1361750</name>
</gene>
<dbReference type="GO" id="GO:0005524">
    <property type="term" value="F:ATP binding"/>
    <property type="evidence" value="ECO:0007669"/>
    <property type="project" value="InterPro"/>
</dbReference>
<evidence type="ECO:0000256" key="1">
    <source>
        <dbReference type="ARBA" id="ARBA00008239"/>
    </source>
</evidence>
<comment type="caution">
    <text evidence="3">The sequence shown here is derived from an EMBL/GenBank/DDBJ whole genome shotgun (WGS) entry which is preliminary data.</text>
</comment>
<evidence type="ECO:0000313" key="3">
    <source>
        <dbReference type="EMBL" id="KKM78258.1"/>
    </source>
</evidence>
<keyword evidence="2" id="KW-0143">Chaperone</keyword>
<dbReference type="InterPro" id="IPR020568">
    <property type="entry name" value="Ribosomal_Su5_D2-typ_SF"/>
</dbReference>
<comment type="similarity">
    <text evidence="1">Belongs to the heat shock protein 90 family.</text>
</comment>
<dbReference type="Gene3D" id="3.30.230.80">
    <property type="match status" value="1"/>
</dbReference>
<dbReference type="GO" id="GO:0016887">
    <property type="term" value="F:ATP hydrolysis activity"/>
    <property type="evidence" value="ECO:0007669"/>
    <property type="project" value="InterPro"/>
</dbReference>